<evidence type="ECO:0000256" key="3">
    <source>
        <dbReference type="ARBA" id="ARBA00022741"/>
    </source>
</evidence>
<name>A0ABR3Q0D1_9TREE</name>
<dbReference type="PROSITE" id="PS00107">
    <property type="entry name" value="PROTEIN_KINASE_ATP"/>
    <property type="match status" value="1"/>
</dbReference>
<evidence type="ECO:0000256" key="2">
    <source>
        <dbReference type="ARBA" id="ARBA00022679"/>
    </source>
</evidence>
<dbReference type="RefSeq" id="XP_069208128.1">
    <property type="nucleotide sequence ID" value="XM_069353486.1"/>
</dbReference>
<keyword evidence="12" id="KW-1185">Reference proteome</keyword>
<feature type="region of interest" description="Disordered" evidence="9">
    <location>
        <begin position="82"/>
        <end position="138"/>
    </location>
</feature>
<comment type="caution">
    <text evidence="11">The sequence shown here is derived from an EMBL/GenBank/DDBJ whole genome shotgun (WGS) entry which is preliminary data.</text>
</comment>
<proteinExistence type="inferred from homology"/>
<dbReference type="EMBL" id="JBBXJM010000004">
    <property type="protein sequence ID" value="KAL1408184.1"/>
    <property type="molecule type" value="Genomic_DNA"/>
</dbReference>
<dbReference type="PROSITE" id="PS50011">
    <property type="entry name" value="PROTEIN_KINASE_DOM"/>
    <property type="match status" value="1"/>
</dbReference>
<dbReference type="Pfam" id="PF00069">
    <property type="entry name" value="Pkinase"/>
    <property type="match status" value="1"/>
</dbReference>
<dbReference type="InterPro" id="IPR011009">
    <property type="entry name" value="Kinase-like_dom_sf"/>
</dbReference>
<dbReference type="EC" id="2.7.11.1" evidence="8"/>
<dbReference type="CDD" id="cd14007">
    <property type="entry name" value="STKc_Aurora"/>
    <property type="match status" value="1"/>
</dbReference>
<dbReference type="SMART" id="SM00220">
    <property type="entry name" value="S_TKc"/>
    <property type="match status" value="1"/>
</dbReference>
<feature type="domain" description="Protein kinase" evidence="10">
    <location>
        <begin position="189"/>
        <end position="441"/>
    </location>
</feature>
<comment type="similarity">
    <text evidence="8">Belongs to the protein kinase superfamily. Ser/Thr protein kinase family. Aurora subfamily.</text>
</comment>
<dbReference type="InterPro" id="IPR017441">
    <property type="entry name" value="Protein_kinase_ATP_BS"/>
</dbReference>
<comment type="catalytic activity">
    <reaction evidence="8">
        <text>L-threonyl-[protein] + ATP = O-phospho-L-threonyl-[protein] + ADP + H(+)</text>
        <dbReference type="Rhea" id="RHEA:46608"/>
        <dbReference type="Rhea" id="RHEA-COMP:11060"/>
        <dbReference type="Rhea" id="RHEA-COMP:11605"/>
        <dbReference type="ChEBI" id="CHEBI:15378"/>
        <dbReference type="ChEBI" id="CHEBI:30013"/>
        <dbReference type="ChEBI" id="CHEBI:30616"/>
        <dbReference type="ChEBI" id="CHEBI:61977"/>
        <dbReference type="ChEBI" id="CHEBI:456216"/>
        <dbReference type="EC" id="2.7.11.1"/>
    </reaction>
</comment>
<feature type="compositionally biased region" description="Low complexity" evidence="9">
    <location>
        <begin position="1"/>
        <end position="20"/>
    </location>
</feature>
<dbReference type="Proteomes" id="UP001565368">
    <property type="component" value="Unassembled WGS sequence"/>
</dbReference>
<evidence type="ECO:0000256" key="1">
    <source>
        <dbReference type="ARBA" id="ARBA00022527"/>
    </source>
</evidence>
<evidence type="ECO:0000256" key="7">
    <source>
        <dbReference type="RuleBase" id="RU000304"/>
    </source>
</evidence>
<organism evidence="11 12">
    <name type="scientific">Vanrija albida</name>
    <dbReference type="NCBI Taxonomy" id="181172"/>
    <lineage>
        <taxon>Eukaryota</taxon>
        <taxon>Fungi</taxon>
        <taxon>Dikarya</taxon>
        <taxon>Basidiomycota</taxon>
        <taxon>Agaricomycotina</taxon>
        <taxon>Tremellomycetes</taxon>
        <taxon>Trichosporonales</taxon>
        <taxon>Trichosporonaceae</taxon>
        <taxon>Vanrija</taxon>
    </lineage>
</organism>
<sequence length="456" mass="49496">MSQQLPNLMSGLSLNGGSSLAPPPRNPARPAPGSGADASPSRLPPLMKKYMNPGLVRPPNAGLASHHAEAQRQALLSLAGVNVSKEPKGSSSTPKGAKSPERKPHTAHGIHGPAHASAARAGASSITQPSSHAAVSAAAGAGQRGIGKYDGGLEVDEASKEVVTGESAKILDMDSGSANGTAPLALPNFQIGRPLGKGKFGRVYLARTKAPPHFIVALKCLHKQEIVAGKVEKQVRREIEIQQNLRHPNILRLYGYFHDSKRIFLVLEFAAEGELYKQLSKLGKFDEKRSSRYIAQMADALSYLHKKHVIHRDIKPENLLIGLKGELKIGDFGWSVHAPSDRRHTLCGTLDYLPPEMVEGKEHTSKVDLWALGVLCYEFIVGGPPFEDLAGHSATYRRIRNVDLHVPDSVSPEAKDLITRLLRYNPDDRLPLAEVLQHPWIKKYEKKRSSASSRAS</sequence>
<dbReference type="InterPro" id="IPR008271">
    <property type="entry name" value="Ser/Thr_kinase_AS"/>
</dbReference>
<dbReference type="PROSITE" id="PS00108">
    <property type="entry name" value="PROTEIN_KINASE_ST"/>
    <property type="match status" value="1"/>
</dbReference>
<dbReference type="InterPro" id="IPR030616">
    <property type="entry name" value="Aur-like"/>
</dbReference>
<reference evidence="11 12" key="1">
    <citation type="submission" date="2023-08" db="EMBL/GenBank/DDBJ databases">
        <title>Annotated Genome Sequence of Vanrija albida AlHP1.</title>
        <authorList>
            <person name="Herzog R."/>
        </authorList>
    </citation>
    <scope>NUCLEOTIDE SEQUENCE [LARGE SCALE GENOMIC DNA]</scope>
    <source>
        <strain evidence="11 12">AlHP1</strain>
    </source>
</reference>
<keyword evidence="2 8" id="KW-0808">Transferase</keyword>
<dbReference type="GeneID" id="95986032"/>
<evidence type="ECO:0000259" key="10">
    <source>
        <dbReference type="PROSITE" id="PS50011"/>
    </source>
</evidence>
<evidence type="ECO:0000313" key="12">
    <source>
        <dbReference type="Proteomes" id="UP001565368"/>
    </source>
</evidence>
<comment type="catalytic activity">
    <reaction evidence="8">
        <text>L-seryl-[protein] + ATP = O-phospho-L-seryl-[protein] + ADP + H(+)</text>
        <dbReference type="Rhea" id="RHEA:17989"/>
        <dbReference type="Rhea" id="RHEA-COMP:9863"/>
        <dbReference type="Rhea" id="RHEA-COMP:11604"/>
        <dbReference type="ChEBI" id="CHEBI:15378"/>
        <dbReference type="ChEBI" id="CHEBI:29999"/>
        <dbReference type="ChEBI" id="CHEBI:30616"/>
        <dbReference type="ChEBI" id="CHEBI:83421"/>
        <dbReference type="ChEBI" id="CHEBI:456216"/>
        <dbReference type="EC" id="2.7.11.1"/>
    </reaction>
</comment>
<protein>
    <recommendedName>
        <fullName evidence="8">Aurora kinase</fullName>
        <ecNumber evidence="8">2.7.11.1</ecNumber>
    </recommendedName>
</protein>
<accession>A0ABR3Q0D1</accession>
<dbReference type="InterPro" id="IPR000719">
    <property type="entry name" value="Prot_kinase_dom"/>
</dbReference>
<dbReference type="GO" id="GO:0004674">
    <property type="term" value="F:protein serine/threonine kinase activity"/>
    <property type="evidence" value="ECO:0007669"/>
    <property type="project" value="UniProtKB-EC"/>
</dbReference>
<evidence type="ECO:0000256" key="9">
    <source>
        <dbReference type="SAM" id="MobiDB-lite"/>
    </source>
</evidence>
<keyword evidence="4 8" id="KW-0418">Kinase</keyword>
<evidence type="ECO:0000256" key="6">
    <source>
        <dbReference type="PROSITE-ProRule" id="PRU10141"/>
    </source>
</evidence>
<dbReference type="SUPFAM" id="SSF56112">
    <property type="entry name" value="Protein kinase-like (PK-like)"/>
    <property type="match status" value="1"/>
</dbReference>
<dbReference type="PANTHER" id="PTHR24350">
    <property type="entry name" value="SERINE/THREONINE-PROTEIN KINASE IAL-RELATED"/>
    <property type="match status" value="1"/>
</dbReference>
<feature type="binding site" evidence="6">
    <location>
        <position position="219"/>
    </location>
    <ligand>
        <name>ATP</name>
        <dbReference type="ChEBI" id="CHEBI:30616"/>
    </ligand>
</feature>
<evidence type="ECO:0000256" key="4">
    <source>
        <dbReference type="ARBA" id="ARBA00022777"/>
    </source>
</evidence>
<feature type="compositionally biased region" description="Low complexity" evidence="9">
    <location>
        <begin position="114"/>
        <end position="138"/>
    </location>
</feature>
<dbReference type="Gene3D" id="1.10.510.10">
    <property type="entry name" value="Transferase(Phosphotransferase) domain 1"/>
    <property type="match status" value="1"/>
</dbReference>
<gene>
    <name evidence="11" type="primary">IPL1_2</name>
    <name evidence="11" type="ORF">Q8F55_004989</name>
</gene>
<evidence type="ECO:0000313" key="11">
    <source>
        <dbReference type="EMBL" id="KAL1408184.1"/>
    </source>
</evidence>
<keyword evidence="3 6" id="KW-0547">Nucleotide-binding</keyword>
<keyword evidence="1 7" id="KW-0723">Serine/threonine-protein kinase</keyword>
<evidence type="ECO:0000256" key="5">
    <source>
        <dbReference type="ARBA" id="ARBA00022840"/>
    </source>
</evidence>
<keyword evidence="5 6" id="KW-0067">ATP-binding</keyword>
<feature type="region of interest" description="Disordered" evidence="9">
    <location>
        <begin position="1"/>
        <end position="69"/>
    </location>
</feature>
<evidence type="ECO:0000256" key="8">
    <source>
        <dbReference type="RuleBase" id="RU367134"/>
    </source>
</evidence>
<feature type="compositionally biased region" description="Pro residues" evidence="9">
    <location>
        <begin position="21"/>
        <end position="30"/>
    </location>
</feature>